<evidence type="ECO:0000256" key="9">
    <source>
        <dbReference type="ARBA" id="ARBA00022840"/>
    </source>
</evidence>
<evidence type="ECO:0000256" key="3">
    <source>
        <dbReference type="ARBA" id="ARBA00012438"/>
    </source>
</evidence>
<dbReference type="NCBIfam" id="TIGR00229">
    <property type="entry name" value="sensory_box"/>
    <property type="match status" value="1"/>
</dbReference>
<comment type="subcellular location">
    <subcellularLocation>
        <location evidence="2">Membrane</location>
    </subcellularLocation>
</comment>
<keyword evidence="10" id="KW-1133">Transmembrane helix</keyword>
<protein>
    <recommendedName>
        <fullName evidence="3">histidine kinase</fullName>
        <ecNumber evidence="3">2.7.13.3</ecNumber>
    </recommendedName>
</protein>
<dbReference type="Pfam" id="PF02518">
    <property type="entry name" value="HATPase_c"/>
    <property type="match status" value="1"/>
</dbReference>
<dbReference type="CDD" id="cd16922">
    <property type="entry name" value="HATPase_EvgS-ArcB-TorS-like"/>
    <property type="match status" value="1"/>
</dbReference>
<dbReference type="Gene3D" id="3.30.450.20">
    <property type="entry name" value="PAS domain"/>
    <property type="match status" value="3"/>
</dbReference>
<name>A0A412N593_9BACE</name>
<dbReference type="Pfam" id="PF01590">
    <property type="entry name" value="GAF"/>
    <property type="match status" value="1"/>
</dbReference>
<dbReference type="SUPFAM" id="SSF55874">
    <property type="entry name" value="ATPase domain of HSP90 chaperone/DNA topoisomerase II/histidine kinase"/>
    <property type="match status" value="1"/>
</dbReference>
<evidence type="ECO:0000313" key="17">
    <source>
        <dbReference type="Proteomes" id="UP000285159"/>
    </source>
</evidence>
<dbReference type="Gene3D" id="3.30.565.10">
    <property type="entry name" value="Histidine kinase-like ATPase, C-terminal domain"/>
    <property type="match status" value="1"/>
</dbReference>
<keyword evidence="8" id="KW-0418">Kinase</keyword>
<evidence type="ECO:0000256" key="7">
    <source>
        <dbReference type="ARBA" id="ARBA00022741"/>
    </source>
</evidence>
<evidence type="ECO:0000256" key="1">
    <source>
        <dbReference type="ARBA" id="ARBA00000085"/>
    </source>
</evidence>
<keyword evidence="9" id="KW-0067">ATP-binding</keyword>
<dbReference type="RefSeq" id="WP_118467927.1">
    <property type="nucleotide sequence ID" value="NZ_CAJLSL010000001.1"/>
</dbReference>
<organism evidence="16 17">
    <name type="scientific">Bacteroides clarus</name>
    <dbReference type="NCBI Taxonomy" id="626929"/>
    <lineage>
        <taxon>Bacteria</taxon>
        <taxon>Pseudomonadati</taxon>
        <taxon>Bacteroidota</taxon>
        <taxon>Bacteroidia</taxon>
        <taxon>Bacteroidales</taxon>
        <taxon>Bacteroidaceae</taxon>
        <taxon>Bacteroides</taxon>
    </lineage>
</organism>
<evidence type="ECO:0000256" key="12">
    <source>
        <dbReference type="ARBA" id="ARBA00023136"/>
    </source>
</evidence>
<keyword evidence="6" id="KW-0812">Transmembrane</keyword>
<dbReference type="FunFam" id="1.10.287.130:FF:000004">
    <property type="entry name" value="Ethylene receptor 1"/>
    <property type="match status" value="1"/>
</dbReference>
<dbReference type="SMART" id="SM00387">
    <property type="entry name" value="HATPase_c"/>
    <property type="match status" value="1"/>
</dbReference>
<dbReference type="PRINTS" id="PR00344">
    <property type="entry name" value="BCTRLSENSOR"/>
</dbReference>
<keyword evidence="12" id="KW-0472">Membrane</keyword>
<dbReference type="InterPro" id="IPR035965">
    <property type="entry name" value="PAS-like_dom_sf"/>
</dbReference>
<dbReference type="InterPro" id="IPR004358">
    <property type="entry name" value="Sig_transdc_His_kin-like_C"/>
</dbReference>
<dbReference type="GO" id="GO:0005524">
    <property type="term" value="F:ATP binding"/>
    <property type="evidence" value="ECO:0007669"/>
    <property type="project" value="UniProtKB-KW"/>
</dbReference>
<dbReference type="InterPro" id="IPR003594">
    <property type="entry name" value="HATPase_dom"/>
</dbReference>
<dbReference type="InterPro" id="IPR036890">
    <property type="entry name" value="HATPase_C_sf"/>
</dbReference>
<accession>A0A412N593</accession>
<keyword evidence="5" id="KW-0808">Transferase</keyword>
<reference evidence="16 17" key="1">
    <citation type="submission" date="2018-08" db="EMBL/GenBank/DDBJ databases">
        <title>A genome reference for cultivated species of the human gut microbiota.</title>
        <authorList>
            <person name="Zou Y."/>
            <person name="Xue W."/>
            <person name="Luo G."/>
        </authorList>
    </citation>
    <scope>NUCLEOTIDE SEQUENCE [LARGE SCALE GENOMIC DNA]</scope>
    <source>
        <strain evidence="16 17">AF19-1AC</strain>
    </source>
</reference>
<dbReference type="SUPFAM" id="SSF55781">
    <property type="entry name" value="GAF domain-like"/>
    <property type="match status" value="1"/>
</dbReference>
<keyword evidence="11" id="KW-0902">Two-component regulatory system</keyword>
<dbReference type="InterPro" id="IPR050736">
    <property type="entry name" value="Sensor_HK_Regulatory"/>
</dbReference>
<dbReference type="PANTHER" id="PTHR43711:SF31">
    <property type="entry name" value="HISTIDINE KINASE"/>
    <property type="match status" value="1"/>
</dbReference>
<sequence>MGVPLHNDTERFRRLSLLGRIGWWEADFSAKQYLCSEYVCDLLGVKGESLSFMDFGRMIREDYRGRITREFLAITEVEVYEQTFPIHTAAGVIWVHSRMGFKEITPDGHLKVFGILQRVTEPVNKEDKDRMCHINNLLYRQNSISHSLSHFLKDESVASGIYEILKDILDFFRAGRAYIFEYNEDYTSQTCTYEVVAEGVMPAIETLQNIPVTSMSWWASQILSGKPILFESLYKLPEMEESEFQLLDRQGIKALMVVPLVADDTVKGFMGVDLVDRTILWSNEDYQWLSSLANIISICVELRKAKDEAIHERQALDRSEKLFRNIFTNIPAGVEIYDTNGILVDINNKNMEIFGIRDKADVIGINLFENPNLSPQLIERIREQDVVDFRLDYEFGSIEGYYPSDRRNKINLYTKVSKIYDSKGYFTGYALINIDNTERIDALSRICDFENFFLLISDYAKVGYAKLNLLDKKGYAIKQWYKNMGEDENASLPEVVEVYGKMHPEDRKQMLDFFYKARLGKVKDFKGEMRILRPGTKDQWNWIRTNVVVNQFKPENGVIELIGINYDITELKETESKLIDAKEKAETADRLKSAFLANMSHEIRTPLNAIVGFSSLLVQEENPEEREQYMAIVEENNELLLQLISDILDLSKMEAGTFDFVERELDVNLLCEDMVRVMKLKAKPGVEVVFDRHLPECVIASDRNRLNQVIANFINNAIKFTATGSIRLGYDRIDAGHLRFYVADTGIGIMQEKQTEIFDRFVKLNSFVHGTGLGLSISKSIVEQLGGTIGVESEPGKGACFWFTLPIA</sequence>
<dbReference type="InterPro" id="IPR000014">
    <property type="entry name" value="PAS"/>
</dbReference>
<evidence type="ECO:0000256" key="5">
    <source>
        <dbReference type="ARBA" id="ARBA00022679"/>
    </source>
</evidence>
<dbReference type="EMBL" id="QRWP01000006">
    <property type="protein sequence ID" value="RGT33117.1"/>
    <property type="molecule type" value="Genomic_DNA"/>
</dbReference>
<dbReference type="InterPro" id="IPR003018">
    <property type="entry name" value="GAF"/>
</dbReference>
<evidence type="ECO:0000256" key="4">
    <source>
        <dbReference type="ARBA" id="ARBA00022553"/>
    </source>
</evidence>
<feature type="domain" description="PAC" evidence="15">
    <location>
        <begin position="525"/>
        <end position="580"/>
    </location>
</feature>
<dbReference type="PANTHER" id="PTHR43711">
    <property type="entry name" value="TWO-COMPONENT HISTIDINE KINASE"/>
    <property type="match status" value="1"/>
</dbReference>
<dbReference type="GO" id="GO:0016020">
    <property type="term" value="C:membrane"/>
    <property type="evidence" value="ECO:0007669"/>
    <property type="project" value="UniProtKB-SubCell"/>
</dbReference>
<evidence type="ECO:0000256" key="2">
    <source>
        <dbReference type="ARBA" id="ARBA00004370"/>
    </source>
</evidence>
<comment type="catalytic activity">
    <reaction evidence="1">
        <text>ATP + protein L-histidine = ADP + protein N-phospho-L-histidine.</text>
        <dbReference type="EC" id="2.7.13.3"/>
    </reaction>
</comment>
<dbReference type="EC" id="2.7.13.3" evidence="3"/>
<evidence type="ECO:0000259" key="13">
    <source>
        <dbReference type="PROSITE" id="PS50109"/>
    </source>
</evidence>
<gene>
    <name evidence="16" type="ORF">DWX38_08475</name>
</gene>
<dbReference type="PROSITE" id="PS50109">
    <property type="entry name" value="HIS_KIN"/>
    <property type="match status" value="1"/>
</dbReference>
<dbReference type="Gene3D" id="1.10.287.130">
    <property type="match status" value="1"/>
</dbReference>
<evidence type="ECO:0000259" key="14">
    <source>
        <dbReference type="PROSITE" id="PS50112"/>
    </source>
</evidence>
<dbReference type="PROSITE" id="PS50112">
    <property type="entry name" value="PAS"/>
    <property type="match status" value="1"/>
</dbReference>
<dbReference type="PROSITE" id="PS50113">
    <property type="entry name" value="PAC"/>
    <property type="match status" value="1"/>
</dbReference>
<dbReference type="SUPFAM" id="SSF55785">
    <property type="entry name" value="PYP-like sensor domain (PAS domain)"/>
    <property type="match status" value="2"/>
</dbReference>
<dbReference type="CDD" id="cd00082">
    <property type="entry name" value="HisKA"/>
    <property type="match status" value="1"/>
</dbReference>
<dbReference type="InterPro" id="IPR029016">
    <property type="entry name" value="GAF-like_dom_sf"/>
</dbReference>
<keyword evidence="4" id="KW-0597">Phosphoprotein</keyword>
<dbReference type="InterPro" id="IPR000700">
    <property type="entry name" value="PAS-assoc_C"/>
</dbReference>
<evidence type="ECO:0000256" key="6">
    <source>
        <dbReference type="ARBA" id="ARBA00022692"/>
    </source>
</evidence>
<feature type="domain" description="PAS" evidence="14">
    <location>
        <begin position="319"/>
        <end position="356"/>
    </location>
</feature>
<dbReference type="InterPro" id="IPR005467">
    <property type="entry name" value="His_kinase_dom"/>
</dbReference>
<dbReference type="SMART" id="SM00388">
    <property type="entry name" value="HisKA"/>
    <property type="match status" value="1"/>
</dbReference>
<dbReference type="Gene3D" id="3.30.450.40">
    <property type="match status" value="1"/>
</dbReference>
<evidence type="ECO:0000256" key="8">
    <source>
        <dbReference type="ARBA" id="ARBA00022777"/>
    </source>
</evidence>
<evidence type="ECO:0000313" key="16">
    <source>
        <dbReference type="EMBL" id="RGT33117.1"/>
    </source>
</evidence>
<keyword evidence="7" id="KW-0547">Nucleotide-binding</keyword>
<dbReference type="AlphaFoldDB" id="A0A412N593"/>
<dbReference type="InterPro" id="IPR036097">
    <property type="entry name" value="HisK_dim/P_sf"/>
</dbReference>
<evidence type="ECO:0000256" key="10">
    <source>
        <dbReference type="ARBA" id="ARBA00022989"/>
    </source>
</evidence>
<dbReference type="Pfam" id="PF00512">
    <property type="entry name" value="HisKA"/>
    <property type="match status" value="1"/>
</dbReference>
<dbReference type="GO" id="GO:0000155">
    <property type="term" value="F:phosphorelay sensor kinase activity"/>
    <property type="evidence" value="ECO:0007669"/>
    <property type="project" value="InterPro"/>
</dbReference>
<dbReference type="SUPFAM" id="SSF47384">
    <property type="entry name" value="Homodimeric domain of signal transducing histidine kinase"/>
    <property type="match status" value="1"/>
</dbReference>
<dbReference type="Proteomes" id="UP000285159">
    <property type="component" value="Unassembled WGS sequence"/>
</dbReference>
<evidence type="ECO:0000256" key="11">
    <source>
        <dbReference type="ARBA" id="ARBA00023012"/>
    </source>
</evidence>
<comment type="caution">
    <text evidence="16">The sequence shown here is derived from an EMBL/GenBank/DDBJ whole genome shotgun (WGS) entry which is preliminary data.</text>
</comment>
<proteinExistence type="predicted"/>
<feature type="domain" description="Histidine kinase" evidence="13">
    <location>
        <begin position="598"/>
        <end position="808"/>
    </location>
</feature>
<dbReference type="InterPro" id="IPR003661">
    <property type="entry name" value="HisK_dim/P_dom"/>
</dbReference>
<evidence type="ECO:0000259" key="15">
    <source>
        <dbReference type="PROSITE" id="PS50113"/>
    </source>
</evidence>